<dbReference type="EMBL" id="BARU01018390">
    <property type="protein sequence ID" value="GAH55900.1"/>
    <property type="molecule type" value="Genomic_DNA"/>
</dbReference>
<feature type="non-terminal residue" evidence="1">
    <location>
        <position position="1"/>
    </location>
</feature>
<evidence type="ECO:0000313" key="1">
    <source>
        <dbReference type="EMBL" id="GAH55900.1"/>
    </source>
</evidence>
<proteinExistence type="predicted"/>
<evidence type="ECO:0008006" key="2">
    <source>
        <dbReference type="Google" id="ProtNLM"/>
    </source>
</evidence>
<organism evidence="1">
    <name type="scientific">marine sediment metagenome</name>
    <dbReference type="NCBI Taxonomy" id="412755"/>
    <lineage>
        <taxon>unclassified sequences</taxon>
        <taxon>metagenomes</taxon>
        <taxon>ecological metagenomes</taxon>
    </lineage>
</organism>
<accession>X1HFR2</accession>
<name>X1HFR2_9ZZZZ</name>
<dbReference type="AlphaFoldDB" id="X1HFR2"/>
<sequence length="76" mass="8916">WIGPYISGEEIKLNHTYKAKGTYTIRARAKDTGNLWGPWNELEVTMPVNQVTHSLFLQFLERFPRTFPIFRHLLGL</sequence>
<protein>
    <recommendedName>
        <fullName evidence="2">PKD domain-containing protein</fullName>
    </recommendedName>
</protein>
<gene>
    <name evidence="1" type="ORF">S03H2_30392</name>
</gene>
<reference evidence="1" key="1">
    <citation type="journal article" date="2014" name="Front. Microbiol.">
        <title>High frequency of phylogenetically diverse reductive dehalogenase-homologous genes in deep subseafloor sedimentary metagenomes.</title>
        <authorList>
            <person name="Kawai M."/>
            <person name="Futagami T."/>
            <person name="Toyoda A."/>
            <person name="Takaki Y."/>
            <person name="Nishi S."/>
            <person name="Hori S."/>
            <person name="Arai W."/>
            <person name="Tsubouchi T."/>
            <person name="Morono Y."/>
            <person name="Uchiyama I."/>
            <person name="Ito T."/>
            <person name="Fujiyama A."/>
            <person name="Inagaki F."/>
            <person name="Takami H."/>
        </authorList>
    </citation>
    <scope>NUCLEOTIDE SEQUENCE</scope>
    <source>
        <strain evidence="1">Expedition CK06-06</strain>
    </source>
</reference>
<comment type="caution">
    <text evidence="1">The sequence shown here is derived from an EMBL/GenBank/DDBJ whole genome shotgun (WGS) entry which is preliminary data.</text>
</comment>